<gene>
    <name evidence="8" type="primary">vapC</name>
    <name evidence="10" type="ORF">F7D14_05750</name>
</gene>
<sequence>MFCLDTNVVIFALNGRRAGYAERLAEEIRAGTKLIVPSVVLFELSYGIAKSRQPEKARALLVEFLSAGFEQPAFDADDAHEAGDIRAHLEARGAPIGPFDVLIAAQARRRGAVLVTNNRREFDRVPGLMATDWAA</sequence>
<feature type="domain" description="PIN" evidence="9">
    <location>
        <begin position="3"/>
        <end position="127"/>
    </location>
</feature>
<evidence type="ECO:0000313" key="10">
    <source>
        <dbReference type="EMBL" id="QGM97025.1"/>
    </source>
</evidence>
<feature type="binding site" evidence="8">
    <location>
        <position position="100"/>
    </location>
    <ligand>
        <name>Mg(2+)</name>
        <dbReference type="ChEBI" id="CHEBI:18420"/>
    </ligand>
</feature>
<dbReference type="AlphaFoldDB" id="A0A6B8M3U7"/>
<dbReference type="InterPro" id="IPR002716">
    <property type="entry name" value="PIN_dom"/>
</dbReference>
<keyword evidence="6 8" id="KW-0460">Magnesium</keyword>
<keyword evidence="5 8" id="KW-0378">Hydrolase</keyword>
<protein>
    <recommendedName>
        <fullName evidence="8">Ribonuclease VapC</fullName>
        <shortName evidence="8">RNase VapC</shortName>
        <ecNumber evidence="8">3.1.-.-</ecNumber>
    </recommendedName>
    <alternativeName>
        <fullName evidence="8">Toxin VapC</fullName>
    </alternativeName>
</protein>
<dbReference type="InterPro" id="IPR022907">
    <property type="entry name" value="VapC_family"/>
</dbReference>
<dbReference type="CDD" id="cd18745">
    <property type="entry name" value="PIN_VapC4-5_FitB-like"/>
    <property type="match status" value="1"/>
</dbReference>
<dbReference type="PANTHER" id="PTHR33653">
    <property type="entry name" value="RIBONUCLEASE VAPC2"/>
    <property type="match status" value="1"/>
</dbReference>
<dbReference type="HAMAP" id="MF_00265">
    <property type="entry name" value="VapC_Nob1"/>
    <property type="match status" value="1"/>
</dbReference>
<proteinExistence type="inferred from homology"/>
<accession>A0A6B8M3U7</accession>
<evidence type="ECO:0000256" key="8">
    <source>
        <dbReference type="HAMAP-Rule" id="MF_00265"/>
    </source>
</evidence>
<dbReference type="PANTHER" id="PTHR33653:SF1">
    <property type="entry name" value="RIBONUCLEASE VAPC2"/>
    <property type="match status" value="1"/>
</dbReference>
<dbReference type="EMBL" id="CP044331">
    <property type="protein sequence ID" value="QGM97025.1"/>
    <property type="molecule type" value="Genomic_DNA"/>
</dbReference>
<dbReference type="InterPro" id="IPR029060">
    <property type="entry name" value="PIN-like_dom_sf"/>
</dbReference>
<feature type="binding site" evidence="8">
    <location>
        <position position="5"/>
    </location>
    <ligand>
        <name>Mg(2+)</name>
        <dbReference type="ChEBI" id="CHEBI:18420"/>
    </ligand>
</feature>
<keyword evidence="11" id="KW-1185">Reference proteome</keyword>
<reference evidence="10 11" key="1">
    <citation type="submission" date="2019-09" db="EMBL/GenBank/DDBJ databases">
        <title>Isolation and complete genome sequencing of Methylocystis species.</title>
        <authorList>
            <person name="Rumah B.L."/>
            <person name="Stead C.E."/>
            <person name="Stevens B.C."/>
            <person name="Minton N.P."/>
            <person name="Grosse-Honebrink A."/>
            <person name="Zhang Y."/>
        </authorList>
    </citation>
    <scope>NUCLEOTIDE SEQUENCE [LARGE SCALE GENOMIC DNA]</scope>
    <source>
        <strain evidence="10 11">BRCS2</strain>
    </source>
</reference>
<dbReference type="EC" id="3.1.-.-" evidence="8"/>
<dbReference type="GO" id="GO:0004540">
    <property type="term" value="F:RNA nuclease activity"/>
    <property type="evidence" value="ECO:0007669"/>
    <property type="project" value="InterPro"/>
</dbReference>
<keyword evidence="8" id="KW-0800">Toxin</keyword>
<evidence type="ECO:0000256" key="1">
    <source>
        <dbReference type="ARBA" id="ARBA00001946"/>
    </source>
</evidence>
<organism evidence="10 11">
    <name type="scientific">Methylocystis parvus</name>
    <dbReference type="NCBI Taxonomy" id="134"/>
    <lineage>
        <taxon>Bacteria</taxon>
        <taxon>Pseudomonadati</taxon>
        <taxon>Pseudomonadota</taxon>
        <taxon>Alphaproteobacteria</taxon>
        <taxon>Hyphomicrobiales</taxon>
        <taxon>Methylocystaceae</taxon>
        <taxon>Methylocystis</taxon>
    </lineage>
</organism>
<evidence type="ECO:0000256" key="6">
    <source>
        <dbReference type="ARBA" id="ARBA00022842"/>
    </source>
</evidence>
<dbReference type="GO" id="GO:0016787">
    <property type="term" value="F:hydrolase activity"/>
    <property type="evidence" value="ECO:0007669"/>
    <property type="project" value="UniProtKB-KW"/>
</dbReference>
<dbReference type="Proteomes" id="UP000422569">
    <property type="component" value="Chromosome"/>
</dbReference>
<evidence type="ECO:0000256" key="5">
    <source>
        <dbReference type="ARBA" id="ARBA00022801"/>
    </source>
</evidence>
<dbReference type="RefSeq" id="WP_016918545.1">
    <property type="nucleotide sequence ID" value="NZ_CP044331.1"/>
</dbReference>
<evidence type="ECO:0000313" key="11">
    <source>
        <dbReference type="Proteomes" id="UP000422569"/>
    </source>
</evidence>
<dbReference type="GO" id="GO:0000287">
    <property type="term" value="F:magnesium ion binding"/>
    <property type="evidence" value="ECO:0007669"/>
    <property type="project" value="UniProtKB-UniRule"/>
</dbReference>
<name>A0A6B8M3U7_9HYPH</name>
<keyword evidence="3 8" id="KW-0540">Nuclease</keyword>
<evidence type="ECO:0000256" key="2">
    <source>
        <dbReference type="ARBA" id="ARBA00022649"/>
    </source>
</evidence>
<comment type="function">
    <text evidence="8">Toxic component of a toxin-antitoxin (TA) system. An RNase.</text>
</comment>
<keyword evidence="2 8" id="KW-1277">Toxin-antitoxin system</keyword>
<dbReference type="InterPro" id="IPR050556">
    <property type="entry name" value="Type_II_TA_system_RNase"/>
</dbReference>
<dbReference type="SUPFAM" id="SSF88723">
    <property type="entry name" value="PIN domain-like"/>
    <property type="match status" value="1"/>
</dbReference>
<evidence type="ECO:0000256" key="4">
    <source>
        <dbReference type="ARBA" id="ARBA00022723"/>
    </source>
</evidence>
<dbReference type="GO" id="GO:0090729">
    <property type="term" value="F:toxin activity"/>
    <property type="evidence" value="ECO:0007669"/>
    <property type="project" value="UniProtKB-KW"/>
</dbReference>
<dbReference type="Gene3D" id="3.40.50.1010">
    <property type="entry name" value="5'-nuclease"/>
    <property type="match status" value="1"/>
</dbReference>
<dbReference type="Pfam" id="PF01850">
    <property type="entry name" value="PIN"/>
    <property type="match status" value="1"/>
</dbReference>
<evidence type="ECO:0000259" key="9">
    <source>
        <dbReference type="Pfam" id="PF01850"/>
    </source>
</evidence>
<keyword evidence="4 8" id="KW-0479">Metal-binding</keyword>
<dbReference type="KEGG" id="mpar:F7D14_05750"/>
<comment type="similarity">
    <text evidence="7 8">Belongs to the PINc/VapC protein family.</text>
</comment>
<evidence type="ECO:0000256" key="3">
    <source>
        <dbReference type="ARBA" id="ARBA00022722"/>
    </source>
</evidence>
<comment type="cofactor">
    <cofactor evidence="1 8">
        <name>Mg(2+)</name>
        <dbReference type="ChEBI" id="CHEBI:18420"/>
    </cofactor>
</comment>
<evidence type="ECO:0000256" key="7">
    <source>
        <dbReference type="ARBA" id="ARBA00038093"/>
    </source>
</evidence>